<accession>A0ABT7TRA6</accession>
<dbReference type="Proteomes" id="UP001236404">
    <property type="component" value="Unassembled WGS sequence"/>
</dbReference>
<dbReference type="RefSeq" id="WP_289473202.1">
    <property type="nucleotide sequence ID" value="NZ_JAUCMN010000004.1"/>
</dbReference>
<keyword evidence="3 6" id="KW-0479">Metal-binding</keyword>
<dbReference type="InterPro" id="IPR002716">
    <property type="entry name" value="PIN_dom"/>
</dbReference>
<dbReference type="Pfam" id="PF01850">
    <property type="entry name" value="PIN"/>
    <property type="match status" value="1"/>
</dbReference>
<proteinExistence type="inferred from homology"/>
<evidence type="ECO:0000256" key="6">
    <source>
        <dbReference type="HAMAP-Rule" id="MF_00265"/>
    </source>
</evidence>
<dbReference type="EMBL" id="JAUCMN010000004">
    <property type="protein sequence ID" value="MDM7891422.1"/>
    <property type="molecule type" value="Genomic_DNA"/>
</dbReference>
<dbReference type="EC" id="3.1.-.-" evidence="6"/>
<evidence type="ECO:0000259" key="7">
    <source>
        <dbReference type="Pfam" id="PF01850"/>
    </source>
</evidence>
<protein>
    <recommendedName>
        <fullName evidence="6">Ribonuclease VapC</fullName>
        <shortName evidence="6">RNase VapC</shortName>
        <ecNumber evidence="6">3.1.-.-</ecNumber>
    </recommendedName>
    <alternativeName>
        <fullName evidence="6">Toxin VapC</fullName>
    </alternativeName>
</protein>
<evidence type="ECO:0000313" key="8">
    <source>
        <dbReference type="EMBL" id="MDM7891422.1"/>
    </source>
</evidence>
<dbReference type="CDD" id="cd09854">
    <property type="entry name" value="PIN_VapC-like"/>
    <property type="match status" value="1"/>
</dbReference>
<keyword evidence="4 6" id="KW-0378">Hydrolase</keyword>
<keyword evidence="6" id="KW-0800">Toxin</keyword>
<evidence type="ECO:0000256" key="2">
    <source>
        <dbReference type="ARBA" id="ARBA00022722"/>
    </source>
</evidence>
<evidence type="ECO:0000256" key="4">
    <source>
        <dbReference type="ARBA" id="ARBA00022801"/>
    </source>
</evidence>
<evidence type="ECO:0000256" key="3">
    <source>
        <dbReference type="ARBA" id="ARBA00022723"/>
    </source>
</evidence>
<reference evidence="8 9" key="1">
    <citation type="submission" date="2023-06" db="EMBL/GenBank/DDBJ databases">
        <authorList>
            <person name="Feng G."/>
            <person name="Li J."/>
            <person name="Zhu H."/>
        </authorList>
    </citation>
    <scope>NUCLEOTIDE SEQUENCE [LARGE SCALE GENOMIC DNA]</scope>
    <source>
        <strain evidence="8 9">RHCKG28</strain>
    </source>
</reference>
<comment type="similarity">
    <text evidence="6">Belongs to the PINc/VapC protein family.</text>
</comment>
<keyword evidence="1 6" id="KW-1277">Toxin-antitoxin system</keyword>
<sequence length="137" mass="14898">MLDANVVIALLDEDDDSHARAYDLVEDHAWDDFCTSALTLGEMLVRPAARGPAERERSTIERLGVSVVPVTSSTAVAAARVRADRRVAMPDAVVLVTARSVGAELATFDRKLRRIARSEGLVVAELQDDGEPWPFPT</sequence>
<dbReference type="InterPro" id="IPR029060">
    <property type="entry name" value="PIN-like_dom_sf"/>
</dbReference>
<feature type="binding site" evidence="6">
    <location>
        <position position="91"/>
    </location>
    <ligand>
        <name>Mg(2+)</name>
        <dbReference type="ChEBI" id="CHEBI:18420"/>
    </ligand>
</feature>
<feature type="binding site" evidence="6">
    <location>
        <position position="3"/>
    </location>
    <ligand>
        <name>Mg(2+)</name>
        <dbReference type="ChEBI" id="CHEBI:18420"/>
    </ligand>
</feature>
<dbReference type="Gene3D" id="3.40.50.1010">
    <property type="entry name" value="5'-nuclease"/>
    <property type="match status" value="1"/>
</dbReference>
<comment type="cofactor">
    <cofactor evidence="6">
        <name>Mg(2+)</name>
        <dbReference type="ChEBI" id="CHEBI:18420"/>
    </cofactor>
</comment>
<feature type="domain" description="PIN" evidence="7">
    <location>
        <begin position="1"/>
        <end position="117"/>
    </location>
</feature>
<comment type="function">
    <text evidence="6">Toxic component of a toxin-antitoxin (TA) system. An RNase.</text>
</comment>
<evidence type="ECO:0000256" key="1">
    <source>
        <dbReference type="ARBA" id="ARBA00022649"/>
    </source>
</evidence>
<evidence type="ECO:0000313" key="9">
    <source>
        <dbReference type="Proteomes" id="UP001236404"/>
    </source>
</evidence>
<keyword evidence="9" id="KW-1185">Reference proteome</keyword>
<name>A0ABT7TRA6_9MICO</name>
<keyword evidence="5 6" id="KW-0460">Magnesium</keyword>
<dbReference type="InterPro" id="IPR022907">
    <property type="entry name" value="VapC_family"/>
</dbReference>
<dbReference type="HAMAP" id="MF_00265">
    <property type="entry name" value="VapC_Nob1"/>
    <property type="match status" value="1"/>
</dbReference>
<keyword evidence="2 6" id="KW-0540">Nuclease</keyword>
<evidence type="ECO:0000256" key="5">
    <source>
        <dbReference type="ARBA" id="ARBA00022842"/>
    </source>
</evidence>
<gene>
    <name evidence="6" type="primary">vapC</name>
    <name evidence="8" type="ORF">QUG93_06975</name>
</gene>
<comment type="caution">
    <text evidence="8">The sequence shown here is derived from an EMBL/GenBank/DDBJ whole genome shotgun (WGS) entry which is preliminary data.</text>
</comment>
<organism evidence="8 9">
    <name type="scientific">Curtobacterium caseinilyticum</name>
    <dbReference type="NCBI Taxonomy" id="3055137"/>
    <lineage>
        <taxon>Bacteria</taxon>
        <taxon>Bacillati</taxon>
        <taxon>Actinomycetota</taxon>
        <taxon>Actinomycetes</taxon>
        <taxon>Micrococcales</taxon>
        <taxon>Microbacteriaceae</taxon>
        <taxon>Curtobacterium</taxon>
    </lineage>
</organism>
<dbReference type="SUPFAM" id="SSF88723">
    <property type="entry name" value="PIN domain-like"/>
    <property type="match status" value="1"/>
</dbReference>